<feature type="region of interest" description="Disordered" evidence="3">
    <location>
        <begin position="1"/>
        <end position="40"/>
    </location>
</feature>
<dbReference type="Proteomes" id="UP000095280">
    <property type="component" value="Unplaced"/>
</dbReference>
<dbReference type="WBParaSite" id="maker-unitig_43275-snap-gene-0.2-mRNA-1">
    <property type="protein sequence ID" value="maker-unitig_43275-snap-gene-0.2-mRNA-1"/>
    <property type="gene ID" value="maker-unitig_43275-snap-gene-0.2"/>
</dbReference>
<evidence type="ECO:0000256" key="3">
    <source>
        <dbReference type="SAM" id="MobiDB-lite"/>
    </source>
</evidence>
<evidence type="ECO:0000313" key="5">
    <source>
        <dbReference type="WBParaSite" id="maker-unitig_43275-snap-gene-0.2-mRNA-1"/>
    </source>
</evidence>
<dbReference type="GO" id="GO:0005576">
    <property type="term" value="C:extracellular region"/>
    <property type="evidence" value="ECO:0007669"/>
    <property type="project" value="UniProtKB-SubCell"/>
</dbReference>
<comment type="subcellular location">
    <subcellularLocation>
        <location evidence="1">Secreted</location>
    </subcellularLocation>
</comment>
<feature type="compositionally biased region" description="Polar residues" evidence="3">
    <location>
        <begin position="9"/>
        <end position="20"/>
    </location>
</feature>
<dbReference type="GO" id="GO:0050482">
    <property type="term" value="P:arachidonate secretion"/>
    <property type="evidence" value="ECO:0007669"/>
    <property type="project" value="InterPro"/>
</dbReference>
<proteinExistence type="predicted"/>
<reference evidence="5" key="1">
    <citation type="submission" date="2016-11" db="UniProtKB">
        <authorList>
            <consortium name="WormBaseParasite"/>
        </authorList>
    </citation>
    <scope>IDENTIFICATION</scope>
</reference>
<evidence type="ECO:0000256" key="1">
    <source>
        <dbReference type="ARBA" id="ARBA00004613"/>
    </source>
</evidence>
<dbReference type="AlphaFoldDB" id="A0A1I8FPH9"/>
<name>A0A1I8FPH9_9PLAT</name>
<evidence type="ECO:0000256" key="2">
    <source>
        <dbReference type="ARBA" id="ARBA00022525"/>
    </source>
</evidence>
<feature type="compositionally biased region" description="Basic and acidic residues" evidence="3">
    <location>
        <begin position="21"/>
        <end position="32"/>
    </location>
</feature>
<protein>
    <submittedName>
        <fullName evidence="5">PA2c domain-containing protein</fullName>
    </submittedName>
</protein>
<dbReference type="GO" id="GO:0004623">
    <property type="term" value="F:phospholipase A2 activity"/>
    <property type="evidence" value="ECO:0007669"/>
    <property type="project" value="InterPro"/>
</dbReference>
<accession>A0A1I8FPH9</accession>
<dbReference type="InterPro" id="IPR036444">
    <property type="entry name" value="PLipase_A2_dom_sf"/>
</dbReference>
<dbReference type="Gene3D" id="1.20.90.10">
    <property type="entry name" value="Phospholipase A2 domain"/>
    <property type="match status" value="1"/>
</dbReference>
<keyword evidence="2" id="KW-0964">Secreted</keyword>
<dbReference type="PROSITE" id="PS00118">
    <property type="entry name" value="PA2_HIS"/>
    <property type="match status" value="2"/>
</dbReference>
<dbReference type="GO" id="GO:0006644">
    <property type="term" value="P:phospholipid metabolic process"/>
    <property type="evidence" value="ECO:0007669"/>
    <property type="project" value="InterPro"/>
</dbReference>
<dbReference type="SUPFAM" id="SSF48619">
    <property type="entry name" value="Phospholipase A2, PLA2"/>
    <property type="match status" value="1"/>
</dbReference>
<evidence type="ECO:0000313" key="4">
    <source>
        <dbReference type="Proteomes" id="UP000095280"/>
    </source>
</evidence>
<keyword evidence="4" id="KW-1185">Reference proteome</keyword>
<sequence>EGSDRPGLSPNTGPTASNRETLAKSRDLEKTRGRTKGPSARCCQVHDYCYDDLMEKKNAGKCGSGSGPVFSQYLSRFNYKEKSNGQLECQLKESQKYLRSLVLLIETAPSVARLGSSRRHREFHCSLASLLLGTRNCNGGGTCAGGLYSPLSAKRKGRPRPRLAPRQLERCHGPELRDCCLQHDHCYDRLNAKDKRTQCGFLFGTYINSVLVPECVTTGDTSALTTANCQNQVPSESCARCDRGVRGAAPSQSQHPVQQATLKRQRRRQRVMAGIVEKNWTAV</sequence>
<organism evidence="4 5">
    <name type="scientific">Macrostomum lignano</name>
    <dbReference type="NCBI Taxonomy" id="282301"/>
    <lineage>
        <taxon>Eukaryota</taxon>
        <taxon>Metazoa</taxon>
        <taxon>Spiralia</taxon>
        <taxon>Lophotrochozoa</taxon>
        <taxon>Platyhelminthes</taxon>
        <taxon>Rhabditophora</taxon>
        <taxon>Macrostomorpha</taxon>
        <taxon>Macrostomida</taxon>
        <taxon>Macrostomidae</taxon>
        <taxon>Macrostomum</taxon>
    </lineage>
</organism>
<dbReference type="InterPro" id="IPR033113">
    <property type="entry name" value="PLA2_histidine"/>
</dbReference>